<name>A0A1H4EST5_9RHOB</name>
<dbReference type="EMBL" id="FNQM01000015">
    <property type="protein sequence ID" value="SEA87949.1"/>
    <property type="molecule type" value="Genomic_DNA"/>
</dbReference>
<feature type="region of interest" description="Disordered" evidence="1">
    <location>
        <begin position="165"/>
        <end position="196"/>
    </location>
</feature>
<evidence type="ECO:0000313" key="3">
    <source>
        <dbReference type="Proteomes" id="UP000198703"/>
    </source>
</evidence>
<dbReference type="RefSeq" id="WP_093255469.1">
    <property type="nucleotide sequence ID" value="NZ_FNQM01000015.1"/>
</dbReference>
<dbReference type="AlphaFoldDB" id="A0A1H4EST5"/>
<proteinExistence type="predicted"/>
<organism evidence="2 3">
    <name type="scientific">Rubrimonas cliftonensis</name>
    <dbReference type="NCBI Taxonomy" id="89524"/>
    <lineage>
        <taxon>Bacteria</taxon>
        <taxon>Pseudomonadati</taxon>
        <taxon>Pseudomonadota</taxon>
        <taxon>Alphaproteobacteria</taxon>
        <taxon>Rhodobacterales</taxon>
        <taxon>Paracoccaceae</taxon>
        <taxon>Rubrimonas</taxon>
    </lineage>
</organism>
<protein>
    <submittedName>
        <fullName evidence="2">Uncharacterized protein</fullName>
    </submittedName>
</protein>
<sequence>MTAAGNTSARRITVCLSEADIATLGQQKNVSGAIREALRIAAERRDPDAEAARSREPQRHQLEAIVAELARLNARVEALHDVVSTPFRTLETAARIVRIETLHARQMHLFARFLEQFCATSAAVEGLSMTAGATDANAARAYVQAAHEDLLERLFDPADHAAQEALDAARTPGSATASADELFSFEDAPTRRRAAE</sequence>
<keyword evidence="3" id="KW-1185">Reference proteome</keyword>
<evidence type="ECO:0000256" key="1">
    <source>
        <dbReference type="SAM" id="MobiDB-lite"/>
    </source>
</evidence>
<evidence type="ECO:0000313" key="2">
    <source>
        <dbReference type="EMBL" id="SEA87949.1"/>
    </source>
</evidence>
<dbReference type="STRING" id="89524.SAMN05444370_11579"/>
<gene>
    <name evidence="2" type="ORF">SAMN05444370_11579</name>
</gene>
<reference evidence="2 3" key="1">
    <citation type="submission" date="2016-10" db="EMBL/GenBank/DDBJ databases">
        <authorList>
            <person name="de Groot N.N."/>
        </authorList>
    </citation>
    <scope>NUCLEOTIDE SEQUENCE [LARGE SCALE GENOMIC DNA]</scope>
    <source>
        <strain evidence="2 3">DSM 15345</strain>
    </source>
</reference>
<accession>A0A1H4EST5</accession>
<dbReference type="Proteomes" id="UP000198703">
    <property type="component" value="Unassembled WGS sequence"/>
</dbReference>